<dbReference type="InParanoid" id="A0A0D0AAA5"/>
<keyword evidence="4" id="KW-0658">Purine biosynthesis</keyword>
<evidence type="ECO:0000256" key="3">
    <source>
        <dbReference type="ARBA" id="ARBA00022679"/>
    </source>
</evidence>
<dbReference type="GO" id="GO:0005737">
    <property type="term" value="C:cytoplasm"/>
    <property type="evidence" value="ECO:0007669"/>
    <property type="project" value="TreeGrafter"/>
</dbReference>
<dbReference type="FunCoup" id="A0A0D0AAA5">
    <property type="interactions" value="316"/>
</dbReference>
<reference evidence="7 8" key="1">
    <citation type="submission" date="2014-04" db="EMBL/GenBank/DDBJ databases">
        <authorList>
            <consortium name="DOE Joint Genome Institute"/>
            <person name="Kuo A."/>
            <person name="Ruytinx J."/>
            <person name="Rineau F."/>
            <person name="Colpaert J."/>
            <person name="Kohler A."/>
            <person name="Nagy L.G."/>
            <person name="Floudas D."/>
            <person name="Copeland A."/>
            <person name="Barry K.W."/>
            <person name="Cichocki N."/>
            <person name="Veneault-Fourrey C."/>
            <person name="LaButti K."/>
            <person name="Lindquist E.A."/>
            <person name="Lipzen A."/>
            <person name="Lundell T."/>
            <person name="Morin E."/>
            <person name="Murat C."/>
            <person name="Sun H."/>
            <person name="Tunlid A."/>
            <person name="Henrissat B."/>
            <person name="Grigoriev I.V."/>
            <person name="Hibbett D.S."/>
            <person name="Martin F."/>
            <person name="Nordberg H.P."/>
            <person name="Cantor M.N."/>
            <person name="Hua S.X."/>
        </authorList>
    </citation>
    <scope>NUCLEOTIDE SEQUENCE [LARGE SCALE GENOMIC DNA]</scope>
    <source>
        <strain evidence="7 8">UH-Slu-Lm8-n1</strain>
    </source>
</reference>
<accession>A0A0D0AAA5</accession>
<evidence type="ECO:0000313" key="8">
    <source>
        <dbReference type="Proteomes" id="UP000054485"/>
    </source>
</evidence>
<dbReference type="Pfam" id="PF00551">
    <property type="entry name" value="Formyl_trans_N"/>
    <property type="match status" value="1"/>
</dbReference>
<organism evidence="7 8">
    <name type="scientific">Suillus luteus UH-Slu-Lm8-n1</name>
    <dbReference type="NCBI Taxonomy" id="930992"/>
    <lineage>
        <taxon>Eukaryota</taxon>
        <taxon>Fungi</taxon>
        <taxon>Dikarya</taxon>
        <taxon>Basidiomycota</taxon>
        <taxon>Agaricomycotina</taxon>
        <taxon>Agaricomycetes</taxon>
        <taxon>Agaricomycetidae</taxon>
        <taxon>Boletales</taxon>
        <taxon>Suillineae</taxon>
        <taxon>Suillaceae</taxon>
        <taxon>Suillus</taxon>
    </lineage>
</organism>
<dbReference type="PANTHER" id="PTHR43369">
    <property type="entry name" value="PHOSPHORIBOSYLGLYCINAMIDE FORMYLTRANSFERASE"/>
    <property type="match status" value="1"/>
</dbReference>
<evidence type="ECO:0000256" key="1">
    <source>
        <dbReference type="ARBA" id="ARBA00005054"/>
    </source>
</evidence>
<protein>
    <recommendedName>
        <fullName evidence="2">phosphoribosylglycinamide formyltransferase 1</fullName>
        <ecNumber evidence="2">2.1.2.2</ecNumber>
    </recommendedName>
</protein>
<feature type="region of interest" description="Disordered" evidence="5">
    <location>
        <begin position="1"/>
        <end position="34"/>
    </location>
</feature>
<dbReference type="OrthoDB" id="5575075at2759"/>
<dbReference type="InterPro" id="IPR004607">
    <property type="entry name" value="GART"/>
</dbReference>
<dbReference type="SMR" id="A0A0D0AAA5"/>
<dbReference type="Proteomes" id="UP000054485">
    <property type="component" value="Unassembled WGS sequence"/>
</dbReference>
<dbReference type="EMBL" id="KN835377">
    <property type="protein sequence ID" value="KIK38726.1"/>
    <property type="molecule type" value="Genomic_DNA"/>
</dbReference>
<feature type="domain" description="Formyl transferase N-terminal" evidence="6">
    <location>
        <begin position="35"/>
        <end position="241"/>
    </location>
</feature>
<keyword evidence="8" id="KW-1185">Reference proteome</keyword>
<proteinExistence type="predicted"/>
<dbReference type="NCBIfam" id="TIGR00639">
    <property type="entry name" value="PurN"/>
    <property type="match status" value="1"/>
</dbReference>
<sequence>MQEDPSASADPASAPASATVPSATAPSSTSSSPRRLAVLISGNGTNLQALINAQNTPSLPNTHIILVLSNRKHAYGLTRASTATPPIPTTHLALQPFLKAHPDKTREDYDLEVARKLVRVKPDAVVCAGWMHIVSEGFLDVLKGVRVLDGEEPVEREIPVINIHPALFGQFDGAHAVERGFEAFQRGEVGELGVMVHRVVREVDRGEPLVQRRVEVFKGERIEDYEERLHKVEWEVIVEATRMVLDEVRP</sequence>
<evidence type="ECO:0000259" key="6">
    <source>
        <dbReference type="Pfam" id="PF00551"/>
    </source>
</evidence>
<dbReference type="STRING" id="930992.A0A0D0AAA5"/>
<dbReference type="SUPFAM" id="SSF53328">
    <property type="entry name" value="Formyltransferase"/>
    <property type="match status" value="1"/>
</dbReference>
<dbReference type="InterPro" id="IPR036477">
    <property type="entry name" value="Formyl_transf_N_sf"/>
</dbReference>
<evidence type="ECO:0000256" key="5">
    <source>
        <dbReference type="SAM" id="MobiDB-lite"/>
    </source>
</evidence>
<gene>
    <name evidence="7" type="ORF">CY34DRAFT_809025</name>
</gene>
<evidence type="ECO:0000256" key="4">
    <source>
        <dbReference type="ARBA" id="ARBA00022755"/>
    </source>
</evidence>
<dbReference type="Gene3D" id="3.40.50.170">
    <property type="entry name" value="Formyl transferase, N-terminal domain"/>
    <property type="match status" value="1"/>
</dbReference>
<dbReference type="PANTHER" id="PTHR43369:SF2">
    <property type="entry name" value="PHOSPHORIBOSYLGLYCINAMIDE FORMYLTRANSFERASE"/>
    <property type="match status" value="1"/>
</dbReference>
<dbReference type="EC" id="2.1.2.2" evidence="2"/>
<dbReference type="InterPro" id="IPR002376">
    <property type="entry name" value="Formyl_transf_N"/>
</dbReference>
<dbReference type="HOGENOM" id="CLU_038395_0_1_1"/>
<evidence type="ECO:0000256" key="2">
    <source>
        <dbReference type="ARBA" id="ARBA00012254"/>
    </source>
</evidence>
<evidence type="ECO:0000313" key="7">
    <source>
        <dbReference type="EMBL" id="KIK38726.1"/>
    </source>
</evidence>
<reference evidence="8" key="2">
    <citation type="submission" date="2015-01" db="EMBL/GenBank/DDBJ databases">
        <title>Evolutionary Origins and Diversification of the Mycorrhizal Mutualists.</title>
        <authorList>
            <consortium name="DOE Joint Genome Institute"/>
            <consortium name="Mycorrhizal Genomics Consortium"/>
            <person name="Kohler A."/>
            <person name="Kuo A."/>
            <person name="Nagy L.G."/>
            <person name="Floudas D."/>
            <person name="Copeland A."/>
            <person name="Barry K.W."/>
            <person name="Cichocki N."/>
            <person name="Veneault-Fourrey C."/>
            <person name="LaButti K."/>
            <person name="Lindquist E.A."/>
            <person name="Lipzen A."/>
            <person name="Lundell T."/>
            <person name="Morin E."/>
            <person name="Murat C."/>
            <person name="Riley R."/>
            <person name="Ohm R."/>
            <person name="Sun H."/>
            <person name="Tunlid A."/>
            <person name="Henrissat B."/>
            <person name="Grigoriev I.V."/>
            <person name="Hibbett D.S."/>
            <person name="Martin F."/>
        </authorList>
    </citation>
    <scope>NUCLEOTIDE SEQUENCE [LARGE SCALE GENOMIC DNA]</scope>
    <source>
        <strain evidence="8">UH-Slu-Lm8-n1</strain>
    </source>
</reference>
<name>A0A0D0AAA5_9AGAM</name>
<dbReference type="GO" id="GO:0006189">
    <property type="term" value="P:'de novo' IMP biosynthetic process"/>
    <property type="evidence" value="ECO:0007669"/>
    <property type="project" value="InterPro"/>
</dbReference>
<dbReference type="GO" id="GO:0004644">
    <property type="term" value="F:phosphoribosylglycinamide formyltransferase activity"/>
    <property type="evidence" value="ECO:0007669"/>
    <property type="project" value="UniProtKB-EC"/>
</dbReference>
<feature type="compositionally biased region" description="Low complexity" evidence="5">
    <location>
        <begin position="1"/>
        <end position="33"/>
    </location>
</feature>
<dbReference type="AlphaFoldDB" id="A0A0D0AAA5"/>
<keyword evidence="3" id="KW-0808">Transferase</keyword>
<comment type="pathway">
    <text evidence="1">Purine metabolism; IMP biosynthesis via de novo pathway; N(2)-formyl-N(1)-(5-phospho-D-ribosyl)glycinamide from N(1)-(5-phospho-D-ribosyl)glycinamide (10-formyl THF route): step 1/1.</text>
</comment>